<feature type="compositionally biased region" description="Polar residues" evidence="1">
    <location>
        <begin position="1"/>
        <end position="14"/>
    </location>
</feature>
<evidence type="ECO:0000313" key="3">
    <source>
        <dbReference type="Proteomes" id="UP000290288"/>
    </source>
</evidence>
<feature type="compositionally biased region" description="Acidic residues" evidence="1">
    <location>
        <begin position="190"/>
        <end position="199"/>
    </location>
</feature>
<name>A0A4Q2D2L8_9AGAR</name>
<dbReference type="Proteomes" id="UP000290288">
    <property type="component" value="Unassembled WGS sequence"/>
</dbReference>
<evidence type="ECO:0000313" key="2">
    <source>
        <dbReference type="EMBL" id="RXW13032.1"/>
    </source>
</evidence>
<dbReference type="EMBL" id="SDEE01001038">
    <property type="protein sequence ID" value="RXW13032.1"/>
    <property type="molecule type" value="Genomic_DNA"/>
</dbReference>
<keyword evidence="3" id="KW-1185">Reference proteome</keyword>
<dbReference type="STRING" id="2316362.A0A4Q2D2L8"/>
<feature type="region of interest" description="Disordered" evidence="1">
    <location>
        <begin position="1"/>
        <end position="92"/>
    </location>
</feature>
<protein>
    <submittedName>
        <fullName evidence="2">Uncharacterized protein</fullName>
    </submittedName>
</protein>
<feature type="compositionally biased region" description="Polar residues" evidence="1">
    <location>
        <begin position="119"/>
        <end position="130"/>
    </location>
</feature>
<organism evidence="2 3">
    <name type="scientific">Candolleomyces aberdarensis</name>
    <dbReference type="NCBI Taxonomy" id="2316362"/>
    <lineage>
        <taxon>Eukaryota</taxon>
        <taxon>Fungi</taxon>
        <taxon>Dikarya</taxon>
        <taxon>Basidiomycota</taxon>
        <taxon>Agaricomycotina</taxon>
        <taxon>Agaricomycetes</taxon>
        <taxon>Agaricomycetidae</taxon>
        <taxon>Agaricales</taxon>
        <taxon>Agaricineae</taxon>
        <taxon>Psathyrellaceae</taxon>
        <taxon>Candolleomyces</taxon>
    </lineage>
</organism>
<proteinExistence type="predicted"/>
<sequence>MVNTRRTTRQTGALVSQGPPPPPPNNSAPAKGNKQKTARRSEEETTPRTQPPQQSQDNSAPQVATLRKMLLFQSNAHPQILPQQSQPKEALEDISSEYQERYLSVVKWHVARNRPFSKSMESSMKLQQAASKPVLARPRAATVSSTRELSDQDVSEEEEEERPAKRARRRSVSLLGKHLAATVSSAGELSDQDGSEEEEGRISNCSSEDQASGSEHIPGETDDEGKPTEHAASARSVHPRAATFSSDRGMGGYTQDESDEEPQPPTTQFPQARRVTISSPQRSIDRMSSDFDNMYASESGDDSNAKLNDVFESTPVHSTVTFKLKSAFGSSTSSAFGSTQPSKSSPMLGKAPPQLVARAPKPTALDDASEDNYDPLGPQALAKVERKWNLPTLLVCRADECNPTGPFTPETTPTHHLYTYQFPADIGASIPPPTKRIIFQVGRCLSMLGAPITSRHVGFGHIVARGPEHQLSGVEKGVAYWDESRQYWIRLPWKSHYIPEAERLDPHDAYQLTTDAVVFNSFFANPTVFRIDRRLTTMRRGIS</sequence>
<feature type="compositionally biased region" description="Polar residues" evidence="1">
    <location>
        <begin position="203"/>
        <end position="213"/>
    </location>
</feature>
<accession>A0A4Q2D2L8</accession>
<reference evidence="2 3" key="1">
    <citation type="submission" date="2019-01" db="EMBL/GenBank/DDBJ databases">
        <title>Draft genome sequence of Psathyrella aberdarensis IHI B618.</title>
        <authorList>
            <person name="Buettner E."/>
            <person name="Kellner H."/>
        </authorList>
    </citation>
    <scope>NUCLEOTIDE SEQUENCE [LARGE SCALE GENOMIC DNA]</scope>
    <source>
        <strain evidence="2 3">IHI B618</strain>
    </source>
</reference>
<gene>
    <name evidence="2" type="ORF">EST38_g12824</name>
</gene>
<feature type="region of interest" description="Disordered" evidence="1">
    <location>
        <begin position="330"/>
        <end position="353"/>
    </location>
</feature>
<dbReference type="AlphaFoldDB" id="A0A4Q2D2L8"/>
<feature type="compositionally biased region" description="Low complexity" evidence="1">
    <location>
        <begin position="330"/>
        <end position="339"/>
    </location>
</feature>
<feature type="compositionally biased region" description="Polar residues" evidence="1">
    <location>
        <begin position="72"/>
        <end position="87"/>
    </location>
</feature>
<feature type="region of interest" description="Disordered" evidence="1">
    <location>
        <begin position="116"/>
        <end position="287"/>
    </location>
</feature>
<comment type="caution">
    <text evidence="2">The sequence shown here is derived from an EMBL/GenBank/DDBJ whole genome shotgun (WGS) entry which is preliminary data.</text>
</comment>
<evidence type="ECO:0000256" key="1">
    <source>
        <dbReference type="SAM" id="MobiDB-lite"/>
    </source>
</evidence>
<feature type="compositionally biased region" description="Acidic residues" evidence="1">
    <location>
        <begin position="151"/>
        <end position="161"/>
    </location>
</feature>